<comment type="caution">
    <text evidence="1">The sequence shown here is derived from an EMBL/GenBank/DDBJ whole genome shotgun (WGS) entry which is preliminary data.</text>
</comment>
<dbReference type="AlphaFoldDB" id="A0A1J6HWE6"/>
<gene>
    <name evidence="1" type="ORF">BLA27_24275</name>
</gene>
<proteinExistence type="predicted"/>
<accession>A0A1J6HWE6</accession>
<reference evidence="1 2" key="1">
    <citation type="submission" date="2016-10" db="EMBL/GenBank/DDBJ databases">
        <title>The Draft Genome Sequence of the Potato Rhizosphere Bacteria Ochrobactrum sp. IPA7.2.</title>
        <authorList>
            <person name="Gogoleva N.E."/>
            <person name="Khlopko Y.A."/>
            <person name="Burygin G.L."/>
            <person name="Plotnikov A.O."/>
        </authorList>
    </citation>
    <scope>NUCLEOTIDE SEQUENCE [LARGE SCALE GENOMIC DNA]</scope>
    <source>
        <strain evidence="1 2">IPA7.2</strain>
    </source>
</reference>
<organism evidence="1 2">
    <name type="scientific">Brucella cytisi</name>
    <dbReference type="NCBI Taxonomy" id="407152"/>
    <lineage>
        <taxon>Bacteria</taxon>
        <taxon>Pseudomonadati</taxon>
        <taxon>Pseudomonadota</taxon>
        <taxon>Alphaproteobacteria</taxon>
        <taxon>Hyphomicrobiales</taxon>
        <taxon>Brucellaceae</taxon>
        <taxon>Brucella/Ochrobactrum group</taxon>
        <taxon>Brucella</taxon>
    </lineage>
</organism>
<dbReference type="Proteomes" id="UP000182985">
    <property type="component" value="Unassembled WGS sequence"/>
</dbReference>
<protein>
    <submittedName>
        <fullName evidence="1">Uncharacterized protein</fullName>
    </submittedName>
</protein>
<evidence type="ECO:0000313" key="2">
    <source>
        <dbReference type="Proteomes" id="UP000182985"/>
    </source>
</evidence>
<evidence type="ECO:0000313" key="1">
    <source>
        <dbReference type="EMBL" id="OIS90930.1"/>
    </source>
</evidence>
<keyword evidence="2" id="KW-1185">Reference proteome</keyword>
<sequence length="131" mass="14112">MIPVLPKPVPVLARQVLVTILLYSGGPETGETMLVDRGLPAKELLHRQCITLACLLKAQKSAANSSDNFGLAADDPAPCIGGGKVRDGQRAAIRTDNIFYTRSYQIGHCTLYTTLKDLIECETNATALKIT</sequence>
<name>A0A1J6HWE6_9HYPH</name>
<dbReference type="EMBL" id="MOEC01000038">
    <property type="protein sequence ID" value="OIS90930.1"/>
    <property type="molecule type" value="Genomic_DNA"/>
</dbReference>